<feature type="compositionally biased region" description="Low complexity" evidence="1">
    <location>
        <begin position="17"/>
        <end position="26"/>
    </location>
</feature>
<evidence type="ECO:0000313" key="2">
    <source>
        <dbReference type="EMBL" id="GGT55609.1"/>
    </source>
</evidence>
<reference evidence="2" key="1">
    <citation type="journal article" date="2014" name="Int. J. Syst. Evol. Microbiol.">
        <title>Complete genome sequence of Corynebacterium casei LMG S-19264T (=DSM 44701T), isolated from a smear-ripened cheese.</title>
        <authorList>
            <consortium name="US DOE Joint Genome Institute (JGI-PGF)"/>
            <person name="Walter F."/>
            <person name="Albersmeier A."/>
            <person name="Kalinowski J."/>
            <person name="Ruckert C."/>
        </authorList>
    </citation>
    <scope>NUCLEOTIDE SEQUENCE</scope>
    <source>
        <strain evidence="2">JCM 4125</strain>
    </source>
</reference>
<dbReference type="EMBL" id="BMSA01000009">
    <property type="protein sequence ID" value="GGT55609.1"/>
    <property type="molecule type" value="Genomic_DNA"/>
</dbReference>
<comment type="caution">
    <text evidence="2">The sequence shown here is derived from an EMBL/GenBank/DDBJ whole genome shotgun (WGS) entry which is preliminary data.</text>
</comment>
<protein>
    <submittedName>
        <fullName evidence="2">Uncharacterized protein</fullName>
    </submittedName>
</protein>
<reference evidence="2" key="2">
    <citation type="submission" date="2020-09" db="EMBL/GenBank/DDBJ databases">
        <authorList>
            <person name="Sun Q."/>
            <person name="Ohkuma M."/>
        </authorList>
    </citation>
    <scope>NUCLEOTIDE SEQUENCE</scope>
    <source>
        <strain evidence="2">JCM 4125</strain>
    </source>
</reference>
<accession>A0A918LVG0</accession>
<sequence>MDGPGPMTVKPDMSLVSRASAGPSRAAGSDLVLQALDGGESGDQRAELGGLQECQVHVLPVPAVVHGGTRGRRLY</sequence>
<name>A0A918LVG0_9ACTN</name>
<dbReference type="AlphaFoldDB" id="A0A918LVG0"/>
<evidence type="ECO:0000313" key="3">
    <source>
        <dbReference type="Proteomes" id="UP000646776"/>
    </source>
</evidence>
<keyword evidence="3" id="KW-1185">Reference proteome</keyword>
<proteinExistence type="predicted"/>
<organism evidence="2 3">
    <name type="scientific">Streptomyces phaeofaciens</name>
    <dbReference type="NCBI Taxonomy" id="68254"/>
    <lineage>
        <taxon>Bacteria</taxon>
        <taxon>Bacillati</taxon>
        <taxon>Actinomycetota</taxon>
        <taxon>Actinomycetes</taxon>
        <taxon>Kitasatosporales</taxon>
        <taxon>Streptomycetaceae</taxon>
        <taxon>Streptomyces</taxon>
    </lineage>
</organism>
<gene>
    <name evidence="2" type="ORF">GCM10010226_36120</name>
</gene>
<feature type="region of interest" description="Disordered" evidence="1">
    <location>
        <begin position="1"/>
        <end position="26"/>
    </location>
</feature>
<dbReference type="Proteomes" id="UP000646776">
    <property type="component" value="Unassembled WGS sequence"/>
</dbReference>
<evidence type="ECO:0000256" key="1">
    <source>
        <dbReference type="SAM" id="MobiDB-lite"/>
    </source>
</evidence>